<dbReference type="EMBL" id="AB291193">
    <property type="protein sequence ID" value="BAF45698.1"/>
    <property type="molecule type" value="Genomic_DNA"/>
</dbReference>
<accession>A2Q0I3</accession>
<protein>
    <submittedName>
        <fullName evidence="1">C18.1</fullName>
    </submittedName>
</protein>
<evidence type="ECO:0000313" key="2">
    <source>
        <dbReference type="Proteomes" id="UP000204242"/>
    </source>
</evidence>
<dbReference type="RefSeq" id="YP_001031295.1">
    <property type="nucleotide sequence ID" value="NC_008984.1"/>
</dbReference>
<dbReference type="GeneID" id="5076343"/>
<dbReference type="KEGG" id="vg:5076343"/>
<name>A2Q0I3_9VIRU</name>
<organism evidence="1 2">
    <name type="scientific">Ichnoviriform fugitivi</name>
    <dbReference type="NCBI Taxonomy" id="265522"/>
    <lineage>
        <taxon>Viruses</taxon>
        <taxon>Viruses incertae sedis</taxon>
        <taxon>Polydnaviriformidae</taxon>
        <taxon>Ichnoviriform</taxon>
    </lineage>
</organism>
<proteinExistence type="predicted"/>
<evidence type="ECO:0000313" key="1">
    <source>
        <dbReference type="EMBL" id="BAF45698.1"/>
    </source>
</evidence>
<dbReference type="Proteomes" id="UP000204242">
    <property type="component" value="Genome"/>
</dbReference>
<reference evidence="1 2" key="1">
    <citation type="journal article" date="2007" name="Virology">
        <title>Shared and species-specific features among ichnovirus genomes.</title>
        <authorList>
            <person name="Tanaka K."/>
            <person name="Lapointe R."/>
            <person name="Barney W.E."/>
            <person name="Makkay A.M."/>
            <person name="Stoltz D."/>
            <person name="Cusson M."/>
            <person name="Webb B.A."/>
        </authorList>
    </citation>
    <scope>NUCLEOTIDE SEQUENCE [LARGE SCALE GENOMIC DNA]</scope>
</reference>
<sequence length="106" mass="12197">MVGILRRSPVYGVIHSHTLDANSRKVIGAAIKDAININFIIHNMFANRRYTNVKRDLISRLRARFHHFTYWKLLHGTVSLSSRILQSLSCACRLFRVRATIVLDGH</sequence>